<sequence>MTETPFPSPDAAPDAAPDTVGPGAGSQPGNPEAGGGTAAPPLDTGGGAEVSEEGAPVGFTVAVGDAEPGTTSDPEEARDVAAGPGEGPPPER</sequence>
<evidence type="ECO:0000313" key="2">
    <source>
        <dbReference type="EMBL" id="NHC16038.1"/>
    </source>
</evidence>
<protein>
    <submittedName>
        <fullName evidence="2">Uncharacterized protein</fullName>
    </submittedName>
</protein>
<evidence type="ECO:0000256" key="1">
    <source>
        <dbReference type="SAM" id="MobiDB-lite"/>
    </source>
</evidence>
<feature type="compositionally biased region" description="Gly residues" evidence="1">
    <location>
        <begin position="22"/>
        <end position="37"/>
    </location>
</feature>
<feature type="compositionally biased region" description="Pro residues" evidence="1">
    <location>
        <begin position="1"/>
        <end position="10"/>
    </location>
</feature>
<name>A0ABX0H3S5_9ACTN</name>
<comment type="caution">
    <text evidence="2">The sequence shown here is derived from an EMBL/GenBank/DDBJ whole genome shotgun (WGS) entry which is preliminary data.</text>
</comment>
<gene>
    <name evidence="2" type="ORF">G9H71_19825</name>
</gene>
<accession>A0ABX0H3S5</accession>
<evidence type="ECO:0000313" key="3">
    <source>
        <dbReference type="Proteomes" id="UP000800981"/>
    </source>
</evidence>
<feature type="compositionally biased region" description="Low complexity" evidence="1">
    <location>
        <begin position="11"/>
        <end position="21"/>
    </location>
</feature>
<dbReference type="Proteomes" id="UP000800981">
    <property type="component" value="Unassembled WGS sequence"/>
</dbReference>
<keyword evidence="3" id="KW-1185">Reference proteome</keyword>
<proteinExistence type="predicted"/>
<reference evidence="2 3" key="1">
    <citation type="submission" date="2020-03" db="EMBL/GenBank/DDBJ databases">
        <title>Two novel Motilibacter sp.</title>
        <authorList>
            <person name="Liu S."/>
        </authorList>
    </citation>
    <scope>NUCLEOTIDE SEQUENCE [LARGE SCALE GENOMIC DNA]</scope>
    <source>
        <strain evidence="2 3">E257</strain>
    </source>
</reference>
<dbReference type="RefSeq" id="WP_166284512.1">
    <property type="nucleotide sequence ID" value="NZ_JAANNP010000083.1"/>
</dbReference>
<organism evidence="2 3">
    <name type="scientific">Motilibacter deserti</name>
    <dbReference type="NCBI Taxonomy" id="2714956"/>
    <lineage>
        <taxon>Bacteria</taxon>
        <taxon>Bacillati</taxon>
        <taxon>Actinomycetota</taxon>
        <taxon>Actinomycetes</taxon>
        <taxon>Motilibacterales</taxon>
        <taxon>Motilibacteraceae</taxon>
        <taxon>Motilibacter</taxon>
    </lineage>
</organism>
<feature type="region of interest" description="Disordered" evidence="1">
    <location>
        <begin position="1"/>
        <end position="92"/>
    </location>
</feature>
<dbReference type="EMBL" id="JAANNP010000083">
    <property type="protein sequence ID" value="NHC16038.1"/>
    <property type="molecule type" value="Genomic_DNA"/>
</dbReference>